<feature type="region of interest" description="Disordered" evidence="2">
    <location>
        <begin position="64"/>
        <end position="95"/>
    </location>
</feature>
<proteinExistence type="predicted"/>
<keyword evidence="1" id="KW-0863">Zinc-finger</keyword>
<dbReference type="InParanoid" id="A0A158NEX7"/>
<dbReference type="EnsemblMetazoa" id="XM_012200695.1">
    <property type="protein sequence ID" value="XP_012056085.1"/>
    <property type="gene ID" value="LOC105619165"/>
</dbReference>
<dbReference type="GO" id="GO:0008270">
    <property type="term" value="F:zinc ion binding"/>
    <property type="evidence" value="ECO:0007669"/>
    <property type="project" value="UniProtKB-KW"/>
</dbReference>
<protein>
    <recommendedName>
        <fullName evidence="3">C2H2-type domain-containing protein</fullName>
    </recommendedName>
</protein>
<evidence type="ECO:0000256" key="2">
    <source>
        <dbReference type="SAM" id="MobiDB-lite"/>
    </source>
</evidence>
<feature type="region of interest" description="Disordered" evidence="2">
    <location>
        <begin position="210"/>
        <end position="241"/>
    </location>
</feature>
<keyword evidence="1" id="KW-0862">Zinc</keyword>
<gene>
    <name evidence="4" type="primary">105619165</name>
</gene>
<dbReference type="AlphaFoldDB" id="A0A158NEX7"/>
<dbReference type="InterPro" id="IPR013087">
    <property type="entry name" value="Znf_C2H2_type"/>
</dbReference>
<dbReference type="Proteomes" id="UP000005205">
    <property type="component" value="Unassembled WGS sequence"/>
</dbReference>
<accession>A0A158NEX7</accession>
<dbReference type="PROSITE" id="PS50157">
    <property type="entry name" value="ZINC_FINGER_C2H2_2"/>
    <property type="match status" value="1"/>
</dbReference>
<evidence type="ECO:0000313" key="5">
    <source>
        <dbReference type="Proteomes" id="UP000005205"/>
    </source>
</evidence>
<evidence type="ECO:0000259" key="3">
    <source>
        <dbReference type="PROSITE" id="PS50157"/>
    </source>
</evidence>
<reference evidence="5" key="1">
    <citation type="journal article" date="2011" name="PLoS Genet.">
        <title>The genome sequence of the leaf-cutter ant Atta cephalotes reveals insights into its obligate symbiotic lifestyle.</title>
        <authorList>
            <person name="Suen G."/>
            <person name="Teiling C."/>
            <person name="Li L."/>
            <person name="Holt C."/>
            <person name="Abouheif E."/>
            <person name="Bornberg-Bauer E."/>
            <person name="Bouffard P."/>
            <person name="Caldera E.J."/>
            <person name="Cash E."/>
            <person name="Cavanaugh A."/>
            <person name="Denas O."/>
            <person name="Elhaik E."/>
            <person name="Fave M.J."/>
            <person name="Gadau J."/>
            <person name="Gibson J.D."/>
            <person name="Graur D."/>
            <person name="Grubbs K.J."/>
            <person name="Hagen D.E."/>
            <person name="Harkins T.T."/>
            <person name="Helmkampf M."/>
            <person name="Hu H."/>
            <person name="Johnson B.R."/>
            <person name="Kim J."/>
            <person name="Marsh S.E."/>
            <person name="Moeller J.A."/>
            <person name="Munoz-Torres M.C."/>
            <person name="Murphy M.C."/>
            <person name="Naughton M.C."/>
            <person name="Nigam S."/>
            <person name="Overson R."/>
            <person name="Rajakumar R."/>
            <person name="Reese J.T."/>
            <person name="Scott J.J."/>
            <person name="Smith C.R."/>
            <person name="Tao S."/>
            <person name="Tsutsui N.D."/>
            <person name="Viljakainen L."/>
            <person name="Wissler L."/>
            <person name="Yandell M.D."/>
            <person name="Zimmer F."/>
            <person name="Taylor J."/>
            <person name="Slater S.C."/>
            <person name="Clifton S.W."/>
            <person name="Warren W.C."/>
            <person name="Elsik C.G."/>
            <person name="Smith C.D."/>
            <person name="Weinstock G.M."/>
            <person name="Gerardo N.M."/>
            <person name="Currie C.R."/>
        </authorList>
    </citation>
    <scope>NUCLEOTIDE SEQUENCE [LARGE SCALE GENOMIC DNA]</scope>
</reference>
<dbReference type="EMBL" id="ADTU01013285">
    <property type="status" value="NOT_ANNOTATED_CDS"/>
    <property type="molecule type" value="Genomic_DNA"/>
</dbReference>
<feature type="compositionally biased region" description="Basic and acidic residues" evidence="2">
    <location>
        <begin position="7"/>
        <end position="17"/>
    </location>
</feature>
<keyword evidence="1" id="KW-0479">Metal-binding</keyword>
<evidence type="ECO:0000256" key="1">
    <source>
        <dbReference type="PROSITE-ProRule" id="PRU00042"/>
    </source>
</evidence>
<name>A0A158NEX7_ATTCE</name>
<evidence type="ECO:0000313" key="4">
    <source>
        <dbReference type="EnsemblMetazoa" id="XP_012056085.1"/>
    </source>
</evidence>
<sequence>MICDDDKEGKDEEKEQKSSLSSLPMYVVLYDPRTLCNNGLNSRLFIKSAYQLPSQLPNDITFEVCSSSSPSSPAAPASSASSSATHGGDDKEDISSAGTFIKTEKDSGVHFLTNRTEEDQNDLLLPKSEASDNEPEIRKQFSKLLEYLIQNDGSVVCKWCGEVLPSRTRWYRHKYKLHVSTQVAQPAPLFKCHSCNTYFKSRKGYIGHLSSRHSDNENDENREEPTNKKSRKTSTDTCRGPDWELQREKEEKLVADIIDRVKRECEAQGETVTRRGYSRRSTIMNS</sequence>
<dbReference type="SMART" id="SM00355">
    <property type="entry name" value="ZnF_C2H2"/>
    <property type="match status" value="2"/>
</dbReference>
<keyword evidence="5" id="KW-1185">Reference proteome</keyword>
<dbReference type="EMBL" id="ADTU01013284">
    <property type="status" value="NOT_ANNOTATED_CDS"/>
    <property type="molecule type" value="Genomic_DNA"/>
</dbReference>
<feature type="region of interest" description="Disordered" evidence="2">
    <location>
        <begin position="1"/>
        <end position="20"/>
    </location>
</feature>
<dbReference type="KEGG" id="acep:105619165"/>
<feature type="compositionally biased region" description="Low complexity" evidence="2">
    <location>
        <begin position="66"/>
        <end position="84"/>
    </location>
</feature>
<dbReference type="PROSITE" id="PS00028">
    <property type="entry name" value="ZINC_FINGER_C2H2_1"/>
    <property type="match status" value="2"/>
</dbReference>
<dbReference type="Gene3D" id="3.30.160.60">
    <property type="entry name" value="Classic Zinc Finger"/>
    <property type="match status" value="1"/>
</dbReference>
<dbReference type="eggNOG" id="ENOG502S29X">
    <property type="taxonomic scope" value="Eukaryota"/>
</dbReference>
<feature type="domain" description="C2H2-type" evidence="3">
    <location>
        <begin position="190"/>
        <end position="218"/>
    </location>
</feature>
<organism evidence="4 5">
    <name type="scientific">Atta cephalotes</name>
    <name type="common">Leafcutter ant</name>
    <dbReference type="NCBI Taxonomy" id="12957"/>
    <lineage>
        <taxon>Eukaryota</taxon>
        <taxon>Metazoa</taxon>
        <taxon>Ecdysozoa</taxon>
        <taxon>Arthropoda</taxon>
        <taxon>Hexapoda</taxon>
        <taxon>Insecta</taxon>
        <taxon>Pterygota</taxon>
        <taxon>Neoptera</taxon>
        <taxon>Endopterygota</taxon>
        <taxon>Hymenoptera</taxon>
        <taxon>Apocrita</taxon>
        <taxon>Aculeata</taxon>
        <taxon>Formicoidea</taxon>
        <taxon>Formicidae</taxon>
        <taxon>Myrmicinae</taxon>
        <taxon>Atta</taxon>
    </lineage>
</organism>
<dbReference type="OrthoDB" id="19132at2759"/>
<reference evidence="4" key="2">
    <citation type="submission" date="2016-04" db="UniProtKB">
        <authorList>
            <consortium name="EnsemblMetazoa"/>
        </authorList>
    </citation>
    <scope>IDENTIFICATION</scope>
</reference>